<dbReference type="GO" id="GO:0006012">
    <property type="term" value="P:galactose metabolic process"/>
    <property type="evidence" value="ECO:0007669"/>
    <property type="project" value="UniProtKB-KW"/>
</dbReference>
<dbReference type="InterPro" id="IPR005886">
    <property type="entry name" value="UDP_G4E"/>
</dbReference>
<dbReference type="NCBIfam" id="NF007956">
    <property type="entry name" value="PRK10675.1"/>
    <property type="match status" value="1"/>
</dbReference>
<dbReference type="GO" id="GO:0003978">
    <property type="term" value="F:UDP-glucose 4-epimerase activity"/>
    <property type="evidence" value="ECO:0007669"/>
    <property type="project" value="UniProtKB-UniRule"/>
</dbReference>
<dbReference type="Gene3D" id="3.40.50.720">
    <property type="entry name" value="NAD(P)-binding Rossmann-like Domain"/>
    <property type="match status" value="1"/>
</dbReference>
<comment type="pathway">
    <text evidence="5 9">Carbohydrate metabolism; galactose metabolism.</text>
</comment>
<keyword evidence="8 9" id="KW-0413">Isomerase</keyword>
<dbReference type="Pfam" id="PF16363">
    <property type="entry name" value="GDP_Man_Dehyd"/>
    <property type="match status" value="1"/>
</dbReference>
<comment type="caution">
    <text evidence="11">The sequence shown here is derived from an EMBL/GenBank/DDBJ whole genome shotgun (WGS) entry which is preliminary data.</text>
</comment>
<dbReference type="InterPro" id="IPR016040">
    <property type="entry name" value="NAD(P)-bd_dom"/>
</dbReference>
<comment type="catalytic activity">
    <reaction evidence="1">
        <text>UDP-N-acetyl-alpha-D-glucosamine = UDP-N-acetyl-alpha-D-galactosamine</text>
        <dbReference type="Rhea" id="RHEA:20517"/>
        <dbReference type="ChEBI" id="CHEBI:57705"/>
        <dbReference type="ChEBI" id="CHEBI:67138"/>
        <dbReference type="EC" id="5.1.3.7"/>
    </reaction>
</comment>
<dbReference type="InterPro" id="IPR036291">
    <property type="entry name" value="NAD(P)-bd_dom_sf"/>
</dbReference>
<dbReference type="PANTHER" id="PTHR43725:SF47">
    <property type="entry name" value="UDP-GLUCOSE 4-EPIMERASE"/>
    <property type="match status" value="1"/>
</dbReference>
<keyword evidence="7" id="KW-0299">Galactose metabolism</keyword>
<dbReference type="EMBL" id="JACVVK020000027">
    <property type="protein sequence ID" value="KAK7502122.1"/>
    <property type="molecule type" value="Genomic_DNA"/>
</dbReference>
<evidence type="ECO:0000259" key="10">
    <source>
        <dbReference type="Pfam" id="PF16363"/>
    </source>
</evidence>
<dbReference type="EC" id="5.1.3.2" evidence="9"/>
<dbReference type="AlphaFoldDB" id="A0ABD0LT54"/>
<dbReference type="NCBIfam" id="TIGR01179">
    <property type="entry name" value="galE"/>
    <property type="match status" value="1"/>
</dbReference>
<evidence type="ECO:0000313" key="12">
    <source>
        <dbReference type="Proteomes" id="UP001519460"/>
    </source>
</evidence>
<dbReference type="PANTHER" id="PTHR43725">
    <property type="entry name" value="UDP-GLUCOSE 4-EPIMERASE"/>
    <property type="match status" value="1"/>
</dbReference>
<keyword evidence="6 9" id="KW-0520">NAD</keyword>
<evidence type="ECO:0000256" key="3">
    <source>
        <dbReference type="ARBA" id="ARBA00001911"/>
    </source>
</evidence>
<dbReference type="Proteomes" id="UP001519460">
    <property type="component" value="Unassembled WGS sequence"/>
</dbReference>
<comment type="subunit">
    <text evidence="9">Homodimer.</text>
</comment>
<gene>
    <name evidence="11" type="ORF">BaRGS_00006486</name>
</gene>
<evidence type="ECO:0000256" key="2">
    <source>
        <dbReference type="ARBA" id="ARBA00000083"/>
    </source>
</evidence>
<comment type="catalytic activity">
    <reaction evidence="2 9">
        <text>UDP-alpha-D-glucose = UDP-alpha-D-galactose</text>
        <dbReference type="Rhea" id="RHEA:22168"/>
        <dbReference type="ChEBI" id="CHEBI:58885"/>
        <dbReference type="ChEBI" id="CHEBI:66914"/>
        <dbReference type="EC" id="5.1.3.2"/>
    </reaction>
</comment>
<accession>A0ABD0LT54</accession>
<protein>
    <recommendedName>
        <fullName evidence="9">UDP-glucose 4-epimerase</fullName>
        <ecNumber evidence="9">5.1.3.2</ecNumber>
    </recommendedName>
</protein>
<comment type="similarity">
    <text evidence="9">Belongs to the NAD(P)-dependent epimerase/dehydratase family.</text>
</comment>
<organism evidence="11 12">
    <name type="scientific">Batillaria attramentaria</name>
    <dbReference type="NCBI Taxonomy" id="370345"/>
    <lineage>
        <taxon>Eukaryota</taxon>
        <taxon>Metazoa</taxon>
        <taxon>Spiralia</taxon>
        <taxon>Lophotrochozoa</taxon>
        <taxon>Mollusca</taxon>
        <taxon>Gastropoda</taxon>
        <taxon>Caenogastropoda</taxon>
        <taxon>Sorbeoconcha</taxon>
        <taxon>Cerithioidea</taxon>
        <taxon>Batillariidae</taxon>
        <taxon>Batillaria</taxon>
    </lineage>
</organism>
<proteinExistence type="inferred from homology"/>
<evidence type="ECO:0000256" key="9">
    <source>
        <dbReference type="RuleBase" id="RU366046"/>
    </source>
</evidence>
<keyword evidence="12" id="KW-1185">Reference proteome</keyword>
<reference evidence="11 12" key="1">
    <citation type="journal article" date="2023" name="Sci. Data">
        <title>Genome assembly of the Korean intertidal mud-creeper Batillaria attramentaria.</title>
        <authorList>
            <person name="Patra A.K."/>
            <person name="Ho P.T."/>
            <person name="Jun S."/>
            <person name="Lee S.J."/>
            <person name="Kim Y."/>
            <person name="Won Y.J."/>
        </authorList>
    </citation>
    <scope>NUCLEOTIDE SEQUENCE [LARGE SCALE GENOMIC DNA]</scope>
    <source>
        <strain evidence="11">Wonlab-2016</strain>
    </source>
</reference>
<evidence type="ECO:0000256" key="6">
    <source>
        <dbReference type="ARBA" id="ARBA00023027"/>
    </source>
</evidence>
<dbReference type="SUPFAM" id="SSF51735">
    <property type="entry name" value="NAD(P)-binding Rossmann-fold domains"/>
    <property type="match status" value="1"/>
</dbReference>
<sequence>MSKNCRKTILATGGAGYIGSHVVLELLQAGFDVVVIDNCSGSSMEGLKRVEKLSGKKVHAYQVDLVNKAAIQEVFKKHEVYCVIHMASLKGVGESWKRPFDYYKVNLFSCMNLIEVMSENNVFNLIFSSSATVYGTPKVLPLVETLETGGCTNPYGRTKFFQEQILKDICQADKRWNVTILRYFNPVGAHESGLIGPVGNPYNIMLYVALVTVGRRDQLQIFGNDFDTPDGTGVRDYIHVVDLAKGHLAAISKLEEHRETQPNIYNLGTGTGISALDIVAAFEKSAGKKIPYEIVGRREGDVATIISDPSKANRELGWKAERRVQDMCDTLWNFQSKNPHGYTEG</sequence>
<evidence type="ECO:0000256" key="1">
    <source>
        <dbReference type="ARBA" id="ARBA00000014"/>
    </source>
</evidence>
<dbReference type="GO" id="GO:0003974">
    <property type="term" value="F:UDP-N-acetylglucosamine 4-epimerase activity"/>
    <property type="evidence" value="ECO:0007669"/>
    <property type="project" value="UniProtKB-EC"/>
</dbReference>
<dbReference type="CDD" id="cd05247">
    <property type="entry name" value="UDP_G4E_1_SDR_e"/>
    <property type="match status" value="1"/>
</dbReference>
<dbReference type="Gene3D" id="3.90.25.10">
    <property type="entry name" value="UDP-galactose 4-epimerase, domain 1"/>
    <property type="match status" value="1"/>
</dbReference>
<comment type="function">
    <text evidence="4">Catalyzes two distinct but analogous reactions: the reversible epimerization of UDP-glucose to UDP-galactose and the reversible epimerization of UDP-N-acetylglucosamine to UDP-N-acetylgalactosamine. The reaction with UDP-Gal plays a critical role in the Leloir pathway of galactose catabolism in which galactose is converted to the glycolytic intermediate glucose 6-phosphate. It contributes to the catabolism of dietary galactose and enables the endogenous biosynthesis of both UDP-Gal and UDP-GalNAc when exogenous sources are limited. Both UDP-sugar interconversions are important in the synthesis of glycoproteins and glycolipids.</text>
</comment>
<evidence type="ECO:0000256" key="8">
    <source>
        <dbReference type="ARBA" id="ARBA00023235"/>
    </source>
</evidence>
<feature type="domain" description="NAD(P)-binding" evidence="10">
    <location>
        <begin position="10"/>
        <end position="329"/>
    </location>
</feature>
<evidence type="ECO:0000256" key="4">
    <source>
        <dbReference type="ARBA" id="ARBA00002760"/>
    </source>
</evidence>
<name>A0ABD0LT54_9CAEN</name>
<keyword evidence="9" id="KW-0119">Carbohydrate metabolism</keyword>
<comment type="cofactor">
    <cofactor evidence="3 9">
        <name>NAD(+)</name>
        <dbReference type="ChEBI" id="CHEBI:57540"/>
    </cofactor>
</comment>
<evidence type="ECO:0000256" key="5">
    <source>
        <dbReference type="ARBA" id="ARBA00004947"/>
    </source>
</evidence>
<evidence type="ECO:0000313" key="11">
    <source>
        <dbReference type="EMBL" id="KAK7502122.1"/>
    </source>
</evidence>
<evidence type="ECO:0000256" key="7">
    <source>
        <dbReference type="ARBA" id="ARBA00023144"/>
    </source>
</evidence>